<evidence type="ECO:0000313" key="2">
    <source>
        <dbReference type="EMBL" id="SFU61220.1"/>
    </source>
</evidence>
<reference evidence="3" key="1">
    <citation type="submission" date="2016-10" db="EMBL/GenBank/DDBJ databases">
        <authorList>
            <person name="Varghese N."/>
            <person name="Submissions S."/>
        </authorList>
    </citation>
    <scope>NUCLEOTIDE SEQUENCE [LARGE SCALE GENOMIC DNA]</scope>
    <source>
        <strain evidence="3">DSM 18168</strain>
    </source>
</reference>
<sequence>MESTELNNKLSDLVPTSDFKLDNRTSLQLLQYIEEYTKRIPFNQGNNKWNDFFFMANNTPEKLAELYQGGIEANGELLPHQAFLLAVLRLLETPISLLNTLPAAHRNLYYRALLGLSPRSAQPDQVALSVELNSTVTEQLLTKGTLFEAGQDAQGNALQYALDASLLANRGYISDLYWLRNKEQHQWVSAAPWDSQAQLSLPSGGIRLFSETDQDKSVLGGVLITSAQLAMEEGTRKITVTFEKDIGDLSLLAQISSGNQWLTLQVEGVEGNKKEVILTLSDKEPAINAPEDLDNLVFTQPVLRLQGKDSQALSATTETQTQANTPENADNKPVPQEQGKDSTALPKVTKLKVQEKTINENSFETYHITPFGYSDEIESLEANPALYLGITDVEPGQTLSLYWKLKSPQQPKQVSWYYLNKQNQWVALDAWVNDETKRLYQDGTWQVVLPADASSQATKMPAGRYWLKAIVVILKPEGSLGENPWLYGLIYNALTATLVNADNISHSHFLTPLPAGSIQRPVEPIIVVSSVNQPWASWNGRVPETDSAFFERGAQRLSHRNRALTWGNMATLLKERYVSIFDVKYPGNDELTRVPTLDKQKLTIIPANRYNDSDDPLRPVLNPARLQEMAAWLQQKASSWAAIEIKNPEYINVNINYTVAFKPDVNNDFGYRQLRQQLSATYMPWSVNEQRPVMLNNSINYYQLLATIQQHPLVERVTCLTLCRKSAAQGCDITASVEAKDNEVLILVWNADGKIQGRGNNDE</sequence>
<dbReference type="Proteomes" id="UP000242496">
    <property type="component" value="Unassembled WGS sequence"/>
</dbReference>
<dbReference type="AlphaFoldDB" id="A0A1I7HKD2"/>
<organism evidence="2 3">
    <name type="scientific">Xenorhabdus koppenhoeferi</name>
    <dbReference type="NCBI Taxonomy" id="351659"/>
    <lineage>
        <taxon>Bacteria</taxon>
        <taxon>Pseudomonadati</taxon>
        <taxon>Pseudomonadota</taxon>
        <taxon>Gammaproteobacteria</taxon>
        <taxon>Enterobacterales</taxon>
        <taxon>Morganellaceae</taxon>
        <taxon>Xenorhabdus</taxon>
    </lineage>
</organism>
<feature type="region of interest" description="Disordered" evidence="1">
    <location>
        <begin position="309"/>
        <end position="346"/>
    </location>
</feature>
<evidence type="ECO:0008006" key="4">
    <source>
        <dbReference type="Google" id="ProtNLM"/>
    </source>
</evidence>
<name>A0A1I7HKD2_9GAMM</name>
<feature type="compositionally biased region" description="Polar residues" evidence="1">
    <location>
        <begin position="309"/>
        <end position="328"/>
    </location>
</feature>
<dbReference type="EMBL" id="FPBJ01000015">
    <property type="protein sequence ID" value="SFU61220.1"/>
    <property type="molecule type" value="Genomic_DNA"/>
</dbReference>
<evidence type="ECO:0000313" key="3">
    <source>
        <dbReference type="Proteomes" id="UP000242496"/>
    </source>
</evidence>
<protein>
    <recommendedName>
        <fullName evidence="4">Baseplate J-like protein</fullName>
    </recommendedName>
</protein>
<dbReference type="STRING" id="351659.SAMN05421784_11510"/>
<gene>
    <name evidence="2" type="ORF">SAMN05421784_11510</name>
</gene>
<dbReference type="RefSeq" id="WP_177216205.1">
    <property type="nucleotide sequence ID" value="NZ_CAWRBG010000032.1"/>
</dbReference>
<proteinExistence type="predicted"/>
<accession>A0A1I7HKD2</accession>
<keyword evidence="3" id="KW-1185">Reference proteome</keyword>
<evidence type="ECO:0000256" key="1">
    <source>
        <dbReference type="SAM" id="MobiDB-lite"/>
    </source>
</evidence>